<dbReference type="RefSeq" id="WP_168449906.1">
    <property type="nucleotide sequence ID" value="NZ_JAAWWK010000002.1"/>
</dbReference>
<dbReference type="Proteomes" id="UP000765845">
    <property type="component" value="Unassembled WGS sequence"/>
</dbReference>
<organism evidence="1 2">
    <name type="scientific">Spongiibacter thalassae</name>
    <dbReference type="NCBI Taxonomy" id="2721624"/>
    <lineage>
        <taxon>Bacteria</taxon>
        <taxon>Pseudomonadati</taxon>
        <taxon>Pseudomonadota</taxon>
        <taxon>Gammaproteobacteria</taxon>
        <taxon>Cellvibrionales</taxon>
        <taxon>Spongiibacteraceae</taxon>
        <taxon>Spongiibacter</taxon>
    </lineage>
</organism>
<accession>A0ABX1GFY8</accession>
<evidence type="ECO:0000313" key="1">
    <source>
        <dbReference type="EMBL" id="NKI17407.1"/>
    </source>
</evidence>
<evidence type="ECO:0000313" key="2">
    <source>
        <dbReference type="Proteomes" id="UP000765845"/>
    </source>
</evidence>
<reference evidence="1 2" key="1">
    <citation type="submission" date="2020-04" db="EMBL/GenBank/DDBJ databases">
        <authorList>
            <person name="Yoon J."/>
        </authorList>
    </citation>
    <scope>NUCLEOTIDE SEQUENCE [LARGE SCALE GENOMIC DNA]</scope>
    <source>
        <strain evidence="1 2">KMU-166</strain>
    </source>
</reference>
<comment type="caution">
    <text evidence="1">The sequence shown here is derived from an EMBL/GenBank/DDBJ whole genome shotgun (WGS) entry which is preliminary data.</text>
</comment>
<keyword evidence="2" id="KW-1185">Reference proteome</keyword>
<gene>
    <name evidence="1" type="ORF">HCU74_08255</name>
</gene>
<name>A0ABX1GFY8_9GAMM</name>
<dbReference type="EMBL" id="JAAWWK010000002">
    <property type="protein sequence ID" value="NKI17407.1"/>
    <property type="molecule type" value="Genomic_DNA"/>
</dbReference>
<proteinExistence type="predicted"/>
<protein>
    <submittedName>
        <fullName evidence="1">Uncharacterized protein</fullName>
    </submittedName>
</protein>
<sequence>MKIDIPRSIPMDKLCAFAESVDCKVVRTRDDGIALRPKAAPGNVIAMPTRRRALPWQGPTGPSAA</sequence>